<feature type="transmembrane region" description="Helical" evidence="6">
    <location>
        <begin position="62"/>
        <end position="84"/>
    </location>
</feature>
<keyword evidence="5 6" id="KW-0472">Membrane</keyword>
<feature type="non-terminal residue" evidence="7">
    <location>
        <position position="126"/>
    </location>
</feature>
<dbReference type="EMBL" id="KI685045">
    <property type="protein sequence ID" value="ETK92987.1"/>
    <property type="molecule type" value="Genomic_DNA"/>
</dbReference>
<sequence>MPVNGPSINDLDARLSISSATSKAKDIEEGGYTGIKTPDTRPDEKVGEYEGGALRPGGMPNLLSSGSIGLLFQYAVVGLVYGLLPETIYPFMQQYLNCSGSQVAAAKQLVILPWSFKVFYGILSDC</sequence>
<evidence type="ECO:0000313" key="7">
    <source>
        <dbReference type="EMBL" id="ETK92987.1"/>
    </source>
</evidence>
<dbReference type="AlphaFoldDB" id="W2HCK7"/>
<keyword evidence="4 6" id="KW-1133">Transmembrane helix</keyword>
<reference evidence="7" key="1">
    <citation type="submission" date="2013-11" db="EMBL/GenBank/DDBJ databases">
        <title>The Genome Sequence of Phytophthora parasitica CJ02B3.</title>
        <authorList>
            <consortium name="The Broad Institute Genomics Platform"/>
            <person name="Russ C."/>
            <person name="Tyler B."/>
            <person name="Panabieres F."/>
            <person name="Shan W."/>
            <person name="Tripathy S."/>
            <person name="Grunwald N."/>
            <person name="Machado M."/>
            <person name="Johnson C.S."/>
            <person name="Arredondo F."/>
            <person name="Hong C."/>
            <person name="Coffey M."/>
            <person name="Young S.K."/>
            <person name="Zeng Q."/>
            <person name="Gargeya S."/>
            <person name="Fitzgerald M."/>
            <person name="Abouelleil A."/>
            <person name="Alvarado L."/>
            <person name="Chapman S.B."/>
            <person name="Gainer-Dewar J."/>
            <person name="Goldberg J."/>
            <person name="Griggs A."/>
            <person name="Gujja S."/>
            <person name="Hansen M."/>
            <person name="Howarth C."/>
            <person name="Imamovic A."/>
            <person name="Ireland A."/>
            <person name="Larimer J."/>
            <person name="McCowan C."/>
            <person name="Murphy C."/>
            <person name="Pearson M."/>
            <person name="Poon T.W."/>
            <person name="Priest M."/>
            <person name="Roberts A."/>
            <person name="Saif S."/>
            <person name="Shea T."/>
            <person name="Sykes S."/>
            <person name="Wortman J."/>
            <person name="Nusbaum C."/>
            <person name="Birren B."/>
        </authorList>
    </citation>
    <scope>NUCLEOTIDE SEQUENCE [LARGE SCALE GENOMIC DNA]</scope>
    <source>
        <strain evidence="7">CJ02B3</strain>
    </source>
</reference>
<keyword evidence="3 6" id="KW-0812">Transmembrane</keyword>
<dbReference type="PANTHER" id="PTHR31585">
    <property type="entry name" value="FOLATE-BIOPTERIN TRANSPORTER 1, CHLOROPLASTIC"/>
    <property type="match status" value="1"/>
</dbReference>
<comment type="subcellular location">
    <subcellularLocation>
        <location evidence="1">Membrane</location>
        <topology evidence="1">Multi-pass membrane protein</topology>
    </subcellularLocation>
</comment>
<dbReference type="PANTHER" id="PTHR31585:SF5">
    <property type="entry name" value="RNA-BINDING S4 DOMAIN-CONTAINING PROTEIN"/>
    <property type="match status" value="1"/>
</dbReference>
<evidence type="ECO:0000256" key="3">
    <source>
        <dbReference type="ARBA" id="ARBA00022692"/>
    </source>
</evidence>
<evidence type="ECO:0000256" key="2">
    <source>
        <dbReference type="ARBA" id="ARBA00022448"/>
    </source>
</evidence>
<keyword evidence="2" id="KW-0813">Transport</keyword>
<protein>
    <submittedName>
        <fullName evidence="7">Uncharacterized protein</fullName>
    </submittedName>
</protein>
<dbReference type="GO" id="GO:0016020">
    <property type="term" value="C:membrane"/>
    <property type="evidence" value="ECO:0007669"/>
    <property type="project" value="UniProtKB-SubCell"/>
</dbReference>
<evidence type="ECO:0000256" key="6">
    <source>
        <dbReference type="SAM" id="Phobius"/>
    </source>
</evidence>
<accession>W2HCK7</accession>
<gene>
    <name evidence="7" type="ORF">L915_03758</name>
</gene>
<proteinExistence type="predicted"/>
<name>W2HCK7_PHYNI</name>
<evidence type="ECO:0000256" key="5">
    <source>
        <dbReference type="ARBA" id="ARBA00023136"/>
    </source>
</evidence>
<dbReference type="Proteomes" id="UP000053236">
    <property type="component" value="Unassembled WGS sequence"/>
</dbReference>
<evidence type="ECO:0000256" key="4">
    <source>
        <dbReference type="ARBA" id="ARBA00022989"/>
    </source>
</evidence>
<evidence type="ECO:0000256" key="1">
    <source>
        <dbReference type="ARBA" id="ARBA00004141"/>
    </source>
</evidence>
<dbReference type="InterPro" id="IPR039309">
    <property type="entry name" value="BT1"/>
</dbReference>
<organism evidence="7">
    <name type="scientific">Phytophthora nicotianae</name>
    <name type="common">Potato buckeye rot agent</name>
    <name type="synonym">Phytophthora parasitica</name>
    <dbReference type="NCBI Taxonomy" id="4792"/>
    <lineage>
        <taxon>Eukaryota</taxon>
        <taxon>Sar</taxon>
        <taxon>Stramenopiles</taxon>
        <taxon>Oomycota</taxon>
        <taxon>Peronosporomycetes</taxon>
        <taxon>Peronosporales</taxon>
        <taxon>Peronosporaceae</taxon>
        <taxon>Phytophthora</taxon>
    </lineage>
</organism>
<dbReference type="VEuPathDB" id="FungiDB:PPTG_08680"/>